<dbReference type="EMBL" id="JROU02001171">
    <property type="protein sequence ID" value="OEH77213.1"/>
    <property type="molecule type" value="Genomic_DNA"/>
</dbReference>
<organism evidence="2 3">
    <name type="scientific">Cyclospora cayetanensis</name>
    <dbReference type="NCBI Taxonomy" id="88456"/>
    <lineage>
        <taxon>Eukaryota</taxon>
        <taxon>Sar</taxon>
        <taxon>Alveolata</taxon>
        <taxon>Apicomplexa</taxon>
        <taxon>Conoidasida</taxon>
        <taxon>Coccidia</taxon>
        <taxon>Eucoccidiorida</taxon>
        <taxon>Eimeriorina</taxon>
        <taxon>Eimeriidae</taxon>
        <taxon>Cyclospora</taxon>
    </lineage>
</organism>
<sequence>MGGHAPFAGGSEGYGKASSGVPHQPRTVPSSWESTPDIVNNRQAHLESMPQGGPRGMGPPKSHGHQGPPPFGSLDAWGPSQADRRCGGPPPAHQHEAISSWPSPLAYDSAQYHRGGGPLTRGVPSDGSPPSIGGPSPSQRGSPHGVQLFHDGGRGEGHFQVNTSGGLPPPPRGPGVSEVTGASGPPGVPGPPGGQGPHGAAPRAPGRPGAFRGPGVLGGPGGRGSLGAPRGVGVPGPPGAPRGPGGPGVPGPPGPPGPPGGRGLPVGPRPGSATAPGAPHPQTFQSFVSDPEEGRPNVPKEALMGPPSRGPGPREGAPLQPSYNRGGPPRGPQGPPGATGAYLAVPPPRGQVPPRHPLQLQQQNANKGPQNPLSILESSQQQLVLLESLRSAAAAATATAVQPTHEAGDPTQLLKQLQQHLQQHNPAALPALLSLQQTIQSASLLQELCAVPEPLFDPQENEAAHTWCYLDAYNKTWVLGVCEYPAALSLAHSASRRICLSLLHSFAYLSDAESVNPYLLEEFHCVVRIRYMGMNANASLWLPSPAVLRYVLAS</sequence>
<feature type="compositionally biased region" description="Pro residues" evidence="1">
    <location>
        <begin position="247"/>
        <end position="259"/>
    </location>
</feature>
<evidence type="ECO:0000313" key="3">
    <source>
        <dbReference type="Proteomes" id="UP000095192"/>
    </source>
</evidence>
<evidence type="ECO:0000313" key="2">
    <source>
        <dbReference type="EMBL" id="OEH77213.1"/>
    </source>
</evidence>
<dbReference type="InParanoid" id="A0A1D3D1A3"/>
<feature type="compositionally biased region" description="Gly residues" evidence="1">
    <location>
        <begin position="215"/>
        <end position="225"/>
    </location>
</feature>
<name>A0A1D3D1A3_9EIME</name>
<dbReference type="VEuPathDB" id="ToxoDB:LOC113147098"/>
<feature type="compositionally biased region" description="Low complexity" evidence="1">
    <location>
        <begin position="198"/>
        <end position="214"/>
    </location>
</feature>
<keyword evidence="3" id="KW-1185">Reference proteome</keyword>
<dbReference type="VEuPathDB" id="ToxoDB:cyc_05575"/>
<dbReference type="Proteomes" id="UP000095192">
    <property type="component" value="Unassembled WGS sequence"/>
</dbReference>
<reference evidence="2 3" key="1">
    <citation type="journal article" date="2016" name="BMC Genomics">
        <title>Comparative genomics reveals Cyclospora cayetanensis possesses coccidia-like metabolism and invasion components but unique surface antigens.</title>
        <authorList>
            <person name="Liu S."/>
            <person name="Wang L."/>
            <person name="Zheng H."/>
            <person name="Xu Z."/>
            <person name="Roellig D.M."/>
            <person name="Li N."/>
            <person name="Frace M.A."/>
            <person name="Tang K."/>
            <person name="Arrowood M.J."/>
            <person name="Moss D.M."/>
            <person name="Zhang L."/>
            <person name="Feng Y."/>
            <person name="Xiao L."/>
        </authorList>
    </citation>
    <scope>NUCLEOTIDE SEQUENCE [LARGE SCALE GENOMIC DNA]</scope>
    <source>
        <strain evidence="2 3">CHN_HEN01</strain>
    </source>
</reference>
<feature type="compositionally biased region" description="Pro residues" evidence="1">
    <location>
        <begin position="345"/>
        <end position="356"/>
    </location>
</feature>
<accession>A0A1D3D1A3</accession>
<proteinExistence type="predicted"/>
<feature type="compositionally biased region" description="Polar residues" evidence="1">
    <location>
        <begin position="27"/>
        <end position="43"/>
    </location>
</feature>
<feature type="compositionally biased region" description="Low complexity" evidence="1">
    <location>
        <begin position="122"/>
        <end position="145"/>
    </location>
</feature>
<gene>
    <name evidence="2" type="ORF">cyc_05575</name>
</gene>
<protein>
    <submittedName>
        <fullName evidence="2">Uncharacterized protein</fullName>
    </submittedName>
</protein>
<feature type="region of interest" description="Disordered" evidence="1">
    <location>
        <begin position="1"/>
        <end position="356"/>
    </location>
</feature>
<evidence type="ECO:0000256" key="1">
    <source>
        <dbReference type="SAM" id="MobiDB-lite"/>
    </source>
</evidence>
<dbReference type="AlphaFoldDB" id="A0A1D3D1A3"/>
<comment type="caution">
    <text evidence="2">The sequence shown here is derived from an EMBL/GenBank/DDBJ whole genome shotgun (WGS) entry which is preliminary data.</text>
</comment>